<evidence type="ECO:0000313" key="3">
    <source>
        <dbReference type="Proteomes" id="UP000510844"/>
    </source>
</evidence>
<proteinExistence type="predicted"/>
<organism evidence="2 3">
    <name type="scientific">Micromonospora robiginosa</name>
    <dbReference type="NCBI Taxonomy" id="2749844"/>
    <lineage>
        <taxon>Bacteria</taxon>
        <taxon>Bacillati</taxon>
        <taxon>Actinomycetota</taxon>
        <taxon>Actinomycetes</taxon>
        <taxon>Micromonosporales</taxon>
        <taxon>Micromonosporaceae</taxon>
        <taxon>Micromonospora</taxon>
    </lineage>
</organism>
<name>A0AAF0T0I7_9ACTN</name>
<dbReference type="RefSeq" id="WP_246411934.1">
    <property type="nucleotide sequence ID" value="NZ_CP059322.2"/>
</dbReference>
<dbReference type="KEGG" id="mfeu:H1D33_08910"/>
<keyword evidence="3" id="KW-1185">Reference proteome</keyword>
<feature type="compositionally biased region" description="Pro residues" evidence="1">
    <location>
        <begin position="50"/>
        <end position="61"/>
    </location>
</feature>
<dbReference type="EMBL" id="CP059322">
    <property type="protein sequence ID" value="WMF04602.1"/>
    <property type="molecule type" value="Genomic_DNA"/>
</dbReference>
<gene>
    <name evidence="2" type="ORF">H1D33_08910</name>
</gene>
<reference evidence="3" key="1">
    <citation type="submission" date="2020-07" db="EMBL/GenBank/DDBJ databases">
        <title>A new Micromonospora strain with potent antibiotic activity isolated from the microbiome of a mid-Atlantic deep-sea sponge.</title>
        <authorList>
            <person name="Back C.R."/>
            <person name="Stennett H.L."/>
            <person name="Williams S.E."/>
            <person name="Wang L."/>
            <person name="Ojeda Gomez J."/>
            <person name="Abdulle O.M."/>
            <person name="Duffy T."/>
            <person name="Hendry K.R."/>
            <person name="Powell D."/>
            <person name="Stach J.E."/>
            <person name="Essex-Lopresti A.E."/>
            <person name="Willis C.L."/>
            <person name="Curnow P."/>
            <person name="Race P.R."/>
        </authorList>
    </citation>
    <scope>NUCLEOTIDE SEQUENCE [LARGE SCALE GENOMIC DNA]</scope>
    <source>
        <strain evidence="3">28ISP2-46</strain>
    </source>
</reference>
<feature type="region of interest" description="Disordered" evidence="1">
    <location>
        <begin position="1"/>
        <end position="74"/>
    </location>
</feature>
<protein>
    <submittedName>
        <fullName evidence="2">Uncharacterized protein</fullName>
    </submittedName>
</protein>
<sequence>MPRDEQVSPAASTPAPSGPAASTPASPGPAASGSPAAPAGRPTPLSATRPPIPRRPAGPPKKPTDARPAGVVAGWITRGGTGPCYGLVDENGREYALHGPDAGELREGAFVSLRLAPGDSAVDCGPGVPMRIVTD</sequence>
<accession>A0AAF0T0I7</accession>
<dbReference type="Proteomes" id="UP000510844">
    <property type="component" value="Chromosome"/>
</dbReference>
<feature type="compositionally biased region" description="Low complexity" evidence="1">
    <location>
        <begin position="8"/>
        <end position="44"/>
    </location>
</feature>
<evidence type="ECO:0000313" key="2">
    <source>
        <dbReference type="EMBL" id="WMF04602.1"/>
    </source>
</evidence>
<evidence type="ECO:0000256" key="1">
    <source>
        <dbReference type="SAM" id="MobiDB-lite"/>
    </source>
</evidence>
<dbReference type="AlphaFoldDB" id="A0AAF0T0I7"/>
<reference evidence="2 3" key="2">
    <citation type="journal article" date="2021" name="Mar. Drugs">
        <title>A New Micromonospora Strain with Antibiotic Activity Isolated from the Microbiome of a Mid-Atlantic Deep-Sea Sponge.</title>
        <authorList>
            <person name="Back C.R."/>
            <person name="Stennett H.L."/>
            <person name="Williams S.E."/>
            <person name="Wang L."/>
            <person name="Ojeda Gomez J."/>
            <person name="Abdulle O.M."/>
            <person name="Duffy T."/>
            <person name="Neal C."/>
            <person name="Mantell J."/>
            <person name="Jepson M.A."/>
            <person name="Hendry K.R."/>
            <person name="Powell D."/>
            <person name="Stach J.E.M."/>
            <person name="Essex-Lopresti A.E."/>
            <person name="Willis C.L."/>
            <person name="Curnow P."/>
            <person name="Race P.R."/>
        </authorList>
    </citation>
    <scope>NUCLEOTIDE SEQUENCE [LARGE SCALE GENOMIC DNA]</scope>
    <source>
        <strain evidence="2 3">28ISP2-46</strain>
    </source>
</reference>